<dbReference type="Proteomes" id="UP001497392">
    <property type="component" value="Unassembled WGS sequence"/>
</dbReference>
<accession>A0ABP1FXC5</accession>
<protein>
    <submittedName>
        <fullName evidence="1">G6183 protein</fullName>
    </submittedName>
</protein>
<gene>
    <name evidence="1" type="primary">g6183</name>
    <name evidence="1" type="ORF">VP750_LOCUS5298</name>
</gene>
<comment type="caution">
    <text evidence="1">The sequence shown here is derived from an EMBL/GenBank/DDBJ whole genome shotgun (WGS) entry which is preliminary data.</text>
</comment>
<proteinExistence type="predicted"/>
<sequence>MEASEYFEEAHRTFQPEEHDTCSVRGINQVVLVLQPDESTQYVLLSEERALREAAAKQAALEAAEQGLVPVDPRDAAIMQAIEDGDAAVRRVFQERLHASLHRNSGCPEDPQPLEETCERSKDDLDHRTGEERWLAQLEAADMALTAQLNSRDAALSARI</sequence>
<evidence type="ECO:0000313" key="1">
    <source>
        <dbReference type="EMBL" id="CAL5223639.1"/>
    </source>
</evidence>
<evidence type="ECO:0000313" key="2">
    <source>
        <dbReference type="Proteomes" id="UP001497392"/>
    </source>
</evidence>
<dbReference type="EMBL" id="CAXHTA020000009">
    <property type="protein sequence ID" value="CAL5223639.1"/>
    <property type="molecule type" value="Genomic_DNA"/>
</dbReference>
<organism evidence="1 2">
    <name type="scientific">Coccomyxa viridis</name>
    <dbReference type="NCBI Taxonomy" id="1274662"/>
    <lineage>
        <taxon>Eukaryota</taxon>
        <taxon>Viridiplantae</taxon>
        <taxon>Chlorophyta</taxon>
        <taxon>core chlorophytes</taxon>
        <taxon>Trebouxiophyceae</taxon>
        <taxon>Trebouxiophyceae incertae sedis</taxon>
        <taxon>Coccomyxaceae</taxon>
        <taxon>Coccomyxa</taxon>
    </lineage>
</organism>
<name>A0ABP1FXC5_9CHLO</name>
<reference evidence="1 2" key="1">
    <citation type="submission" date="2024-06" db="EMBL/GenBank/DDBJ databases">
        <authorList>
            <person name="Kraege A."/>
            <person name="Thomma B."/>
        </authorList>
    </citation>
    <scope>NUCLEOTIDE SEQUENCE [LARGE SCALE GENOMIC DNA]</scope>
</reference>
<keyword evidence="2" id="KW-1185">Reference proteome</keyword>